<dbReference type="PANTHER" id="PTHR38471:SF2">
    <property type="entry name" value="FOUR HELIX BUNDLE PROTEIN"/>
    <property type="match status" value="1"/>
</dbReference>
<dbReference type="Gene3D" id="1.20.1440.60">
    <property type="entry name" value="23S rRNA-intervening sequence"/>
    <property type="match status" value="1"/>
</dbReference>
<name>A0A4S4NI25_9BACT</name>
<accession>A0A4S4NI25</accession>
<dbReference type="SUPFAM" id="SSF158446">
    <property type="entry name" value="IVS-encoded protein-like"/>
    <property type="match status" value="1"/>
</dbReference>
<dbReference type="Proteomes" id="UP000308528">
    <property type="component" value="Unassembled WGS sequence"/>
</dbReference>
<dbReference type="InterPro" id="IPR036583">
    <property type="entry name" value="23S_rRNA_IVS_sf"/>
</dbReference>
<gene>
    <name evidence="1" type="ORF">E4021_11525</name>
</gene>
<evidence type="ECO:0000313" key="1">
    <source>
        <dbReference type="EMBL" id="THH39376.1"/>
    </source>
</evidence>
<dbReference type="CDD" id="cd16377">
    <property type="entry name" value="23S_rRNA_IVP_like"/>
    <property type="match status" value="1"/>
</dbReference>
<dbReference type="OrthoDB" id="9811959at2"/>
<dbReference type="InterPro" id="IPR012657">
    <property type="entry name" value="23S_rRNA-intervening_sequence"/>
</dbReference>
<evidence type="ECO:0000313" key="2">
    <source>
        <dbReference type="Proteomes" id="UP000308528"/>
    </source>
</evidence>
<dbReference type="EMBL" id="SRSF01000004">
    <property type="protein sequence ID" value="THH39376.1"/>
    <property type="molecule type" value="Genomic_DNA"/>
</dbReference>
<dbReference type="RefSeq" id="WP_136459509.1">
    <property type="nucleotide sequence ID" value="NZ_SRSF01000004.1"/>
</dbReference>
<keyword evidence="2" id="KW-1185">Reference proteome</keyword>
<comment type="caution">
    <text evidence="1">The sequence shown here is derived from an EMBL/GenBank/DDBJ whole genome shotgun (WGS) entry which is preliminary data.</text>
</comment>
<dbReference type="PANTHER" id="PTHR38471">
    <property type="entry name" value="FOUR HELIX BUNDLE PROTEIN"/>
    <property type="match status" value="1"/>
</dbReference>
<organism evidence="1 2">
    <name type="scientific">Neolewinella litorea</name>
    <dbReference type="NCBI Taxonomy" id="2562452"/>
    <lineage>
        <taxon>Bacteria</taxon>
        <taxon>Pseudomonadati</taxon>
        <taxon>Bacteroidota</taxon>
        <taxon>Saprospiria</taxon>
        <taxon>Saprospirales</taxon>
        <taxon>Lewinellaceae</taxon>
        <taxon>Neolewinella</taxon>
    </lineage>
</organism>
<dbReference type="Pfam" id="PF05635">
    <property type="entry name" value="23S_rRNA_IVP"/>
    <property type="match status" value="1"/>
</dbReference>
<dbReference type="NCBIfam" id="TIGR02436">
    <property type="entry name" value="four helix bundle protein"/>
    <property type="match status" value="1"/>
</dbReference>
<sequence>MAFSRFKEWAAYRKARSLSTSILHHSAAFPREERYSLTDQIRRSSRSVCANLGEAYAKRCYPKHFHAKLTDSAGENFETQVWLDFALDCGYINQATHQRLTADAEEVGKLLSFMQRNPEKFLPGKS</sequence>
<dbReference type="AlphaFoldDB" id="A0A4S4NI25"/>
<proteinExistence type="predicted"/>
<protein>
    <submittedName>
        <fullName evidence="1">Four helix bundle protein</fullName>
    </submittedName>
</protein>
<reference evidence="1 2" key="1">
    <citation type="submission" date="2019-04" db="EMBL/GenBank/DDBJ databases">
        <title>Lewinella litorea sp. nov., isolated from a marine sand.</title>
        <authorList>
            <person name="Yoon J.-H."/>
        </authorList>
    </citation>
    <scope>NUCLEOTIDE SEQUENCE [LARGE SCALE GENOMIC DNA]</scope>
    <source>
        <strain evidence="1 2">HSMS-39</strain>
    </source>
</reference>